<evidence type="ECO:0000256" key="1">
    <source>
        <dbReference type="ARBA" id="ARBA00004567"/>
    </source>
</evidence>
<reference evidence="6 7" key="1">
    <citation type="journal article" date="2015" name="Genome Biol.">
        <title>Comparative genomics of Steinernema reveals deeply conserved gene regulatory networks.</title>
        <authorList>
            <person name="Dillman A.R."/>
            <person name="Macchietto M."/>
            <person name="Porter C.F."/>
            <person name="Rogers A."/>
            <person name="Williams B."/>
            <person name="Antoshechkin I."/>
            <person name="Lee M.M."/>
            <person name="Goodwin Z."/>
            <person name="Lu X."/>
            <person name="Lewis E.E."/>
            <person name="Goodrich-Blair H."/>
            <person name="Stock S.P."/>
            <person name="Adams B.J."/>
            <person name="Sternberg P.W."/>
            <person name="Mortazavi A."/>
        </authorList>
    </citation>
    <scope>NUCLEOTIDE SEQUENCE [LARGE SCALE GENOMIC DNA]</scope>
    <source>
        <strain evidence="6 7">ALL</strain>
    </source>
</reference>
<evidence type="ECO:0000256" key="4">
    <source>
        <dbReference type="ARBA" id="ARBA00023242"/>
    </source>
</evidence>
<keyword evidence="3 5" id="KW-0906">Nuclear pore complex</keyword>
<keyword evidence="4 5" id="KW-0539">Nucleus</keyword>
<dbReference type="GO" id="GO:0017056">
    <property type="term" value="F:structural constituent of nuclear pore"/>
    <property type="evidence" value="ECO:0007669"/>
    <property type="project" value="InterPro"/>
</dbReference>
<dbReference type="EMBL" id="AZBU02000002">
    <property type="protein sequence ID" value="TKR93805.1"/>
    <property type="molecule type" value="Genomic_DNA"/>
</dbReference>
<evidence type="ECO:0000256" key="5">
    <source>
        <dbReference type="RuleBase" id="RU364035"/>
    </source>
</evidence>
<keyword evidence="5" id="KW-0509">mRNA transport</keyword>
<protein>
    <recommendedName>
        <fullName evidence="5">Nuclear pore protein</fullName>
    </recommendedName>
</protein>
<evidence type="ECO:0000256" key="3">
    <source>
        <dbReference type="ARBA" id="ARBA00023132"/>
    </source>
</evidence>
<dbReference type="PANTHER" id="PTHR11225">
    <property type="entry name" value="NUCLEAR PORE COMPLEX PROTEIN NUP93 NUCLEOPORIN NUP93 DEAD EYE PROTEIN"/>
    <property type="match status" value="1"/>
</dbReference>
<accession>A0A4V6A685</accession>
<keyword evidence="5" id="KW-0813">Transport</keyword>
<proteinExistence type="inferred from homology"/>
<dbReference type="InterPro" id="IPR007231">
    <property type="entry name" value="Nucleoporin_int_Nup93/Nic96"/>
</dbReference>
<reference evidence="6 7" key="2">
    <citation type="journal article" date="2019" name="G3 (Bethesda)">
        <title>Hybrid Assembly of the Genome of the Entomopathogenic Nematode Steinernema carpocapsae Identifies the X-Chromosome.</title>
        <authorList>
            <person name="Serra L."/>
            <person name="Macchietto M."/>
            <person name="Macias-Munoz A."/>
            <person name="McGill C.J."/>
            <person name="Rodriguez I.M."/>
            <person name="Rodriguez B."/>
            <person name="Murad R."/>
            <person name="Mortazavi A."/>
        </authorList>
    </citation>
    <scope>NUCLEOTIDE SEQUENCE [LARGE SCALE GENOMIC DNA]</scope>
    <source>
        <strain evidence="6 7">ALL</strain>
    </source>
</reference>
<comment type="subcellular location">
    <subcellularLocation>
        <location evidence="1 5">Nucleus</location>
        <location evidence="1 5">Nuclear pore complex</location>
    </subcellularLocation>
</comment>
<sequence>MSVFDDLLYRADNLTNKSQKFGFQGQHAGHLELTKEQTKSLQSDLDDIFRRSDSIWGKDKDGDETTKLQSNLFFSRKGITISSVERATAPLQQPVDAEQPSVSGLGSFTEGGVEHRLNPLLMNLVEKTTERAELEAERSFLNQKIVDDGITKLYTRKKQKGGGNGVRGRKEAPVGKAFFDKDTVVFARCVQKIVADARVSRPIESYFKDVTEKLETSDSQKMWEKVMAIMTTDAVISENTVEKLRECDNWLLHLTRSSLHYLQKQYELHMETVVQRNLAKARRGGIPGVLSLVDAYLNVRGSGSGGKSQDAMYGSHPAWCVLFHALRVGDYNAVKTVAETLKNSPSCATLVKVLLNAYKSERMSEEMRTKLMTEWKYESVGCTDFHKKAVYCASLGLECPEVSESLEDWLWSRLIFTRIEGHVALTTIKSLQSLISTDCGEEYFMGADGNWQLYFTALWLTGQLERGIDLLVRKEFLPLAIHAAIIGYQSKFINISTDVTEPLLVIDKDDYTKVKLNFARLMLLYVKNFELSNPDVALDYCYFLRKLKSPIGSNLFESCVSRIVYITGQIGEILGRFDVQGNRQKALIDRYSGIDVGDVIARVAADCNTQGETLDAVELYILAERTDDAVKLLSKYIGTRMLERGPAYEAAVKLAQEIAILHRENRLNKAASMTSLTVLHMLIDFATFFQLCKEDRNKEALEVIRRLQIIPLNSEEVHGYVANFQLIPDEIRHCLPELCLETMRVIVEEFEAGENANVEDYRDKAKAIILFTAMIPYRFPAYMNTKLLEQQSKIN</sequence>
<comment type="similarity">
    <text evidence="2 5">Belongs to the nucleoporin interacting component (NIC) family.</text>
</comment>
<dbReference type="GO" id="GO:0006606">
    <property type="term" value="P:protein import into nucleus"/>
    <property type="evidence" value="ECO:0007669"/>
    <property type="project" value="TreeGrafter"/>
</dbReference>
<evidence type="ECO:0000313" key="6">
    <source>
        <dbReference type="EMBL" id="TKR93805.1"/>
    </source>
</evidence>
<keyword evidence="5" id="KW-0472">Membrane</keyword>
<dbReference type="PANTHER" id="PTHR11225:SF4">
    <property type="entry name" value="NUCLEAR PORE COMPLEX PROTEIN NUP93"/>
    <property type="match status" value="1"/>
</dbReference>
<dbReference type="Proteomes" id="UP000298663">
    <property type="component" value="Unassembled WGS sequence"/>
</dbReference>
<evidence type="ECO:0000256" key="2">
    <source>
        <dbReference type="ARBA" id="ARBA00010186"/>
    </source>
</evidence>
<keyword evidence="5" id="KW-0653">Protein transport</keyword>
<keyword evidence="5" id="KW-0811">Translocation</keyword>
<dbReference type="OrthoDB" id="1918363at2759"/>
<evidence type="ECO:0000313" key="7">
    <source>
        <dbReference type="Proteomes" id="UP000298663"/>
    </source>
</evidence>
<keyword evidence="7" id="KW-1185">Reference proteome</keyword>
<dbReference type="GO" id="GO:0016973">
    <property type="term" value="P:poly(A)+ mRNA export from nucleus"/>
    <property type="evidence" value="ECO:0007669"/>
    <property type="project" value="TreeGrafter"/>
</dbReference>
<name>A0A4V6A685_STECR</name>
<dbReference type="GO" id="GO:0005643">
    <property type="term" value="C:nuclear pore"/>
    <property type="evidence" value="ECO:0007669"/>
    <property type="project" value="UniProtKB-SubCell"/>
</dbReference>
<organism evidence="6 7">
    <name type="scientific">Steinernema carpocapsae</name>
    <name type="common">Entomopathogenic nematode</name>
    <dbReference type="NCBI Taxonomy" id="34508"/>
    <lineage>
        <taxon>Eukaryota</taxon>
        <taxon>Metazoa</taxon>
        <taxon>Ecdysozoa</taxon>
        <taxon>Nematoda</taxon>
        <taxon>Chromadorea</taxon>
        <taxon>Rhabditida</taxon>
        <taxon>Tylenchina</taxon>
        <taxon>Panagrolaimomorpha</taxon>
        <taxon>Strongyloidoidea</taxon>
        <taxon>Steinernematidae</taxon>
        <taxon>Steinernema</taxon>
    </lineage>
</organism>
<gene>
    <name evidence="6" type="ORF">L596_008195</name>
</gene>
<dbReference type="AlphaFoldDB" id="A0A4V6A685"/>
<dbReference type="STRING" id="34508.A0A4V6A685"/>
<comment type="caution">
    <text evidence="6">The sequence shown here is derived from an EMBL/GenBank/DDBJ whole genome shotgun (WGS) entry which is preliminary data.</text>
</comment>
<dbReference type="Pfam" id="PF04097">
    <property type="entry name" value="Nic96"/>
    <property type="match status" value="1"/>
</dbReference>